<feature type="transmembrane region" description="Helical" evidence="1">
    <location>
        <begin position="50"/>
        <end position="69"/>
    </location>
</feature>
<keyword evidence="1" id="KW-1133">Transmembrane helix</keyword>
<evidence type="ECO:0000256" key="1">
    <source>
        <dbReference type="SAM" id="Phobius"/>
    </source>
</evidence>
<feature type="transmembrane region" description="Helical" evidence="1">
    <location>
        <begin position="7"/>
        <end position="30"/>
    </location>
</feature>
<gene>
    <name evidence="2" type="ORF">AVDCRST_MAG91-3394</name>
</gene>
<reference evidence="2" key="1">
    <citation type="submission" date="2020-02" db="EMBL/GenBank/DDBJ databases">
        <authorList>
            <person name="Meier V. D."/>
        </authorList>
    </citation>
    <scope>NUCLEOTIDE SEQUENCE</scope>
    <source>
        <strain evidence="2">AVDCRST_MAG91</strain>
    </source>
</reference>
<feature type="transmembrane region" description="Helical" evidence="1">
    <location>
        <begin position="118"/>
        <end position="137"/>
    </location>
</feature>
<sequence length="151" mass="15850">MRPRCVFLGLIMAWVVAIYLPSLLLPAVGLMPLAPGQSLPAATWALADEVAPLAKLAYAAILSTLLLGVRRLALNRIALIAADVALACIAMLAVLALLPEDWSRGFGVGLTGTRFAAGPTLVYLVGAAFSGFTFSLVEANCRSIDDQSPNR</sequence>
<proteinExistence type="predicted"/>
<name>A0A6J4TZK2_9SPHN</name>
<feature type="transmembrane region" description="Helical" evidence="1">
    <location>
        <begin position="76"/>
        <end position="98"/>
    </location>
</feature>
<dbReference type="EMBL" id="CADCVX010000585">
    <property type="protein sequence ID" value="CAA9535758.1"/>
    <property type="molecule type" value="Genomic_DNA"/>
</dbReference>
<accession>A0A6J4TZK2</accession>
<keyword evidence="1" id="KW-0472">Membrane</keyword>
<protein>
    <submittedName>
        <fullName evidence="2">Uncharacterized protein</fullName>
    </submittedName>
</protein>
<dbReference type="AlphaFoldDB" id="A0A6J4TZK2"/>
<organism evidence="2">
    <name type="scientific">uncultured Sphingomonadaceae bacterium</name>
    <dbReference type="NCBI Taxonomy" id="169976"/>
    <lineage>
        <taxon>Bacteria</taxon>
        <taxon>Pseudomonadati</taxon>
        <taxon>Pseudomonadota</taxon>
        <taxon>Alphaproteobacteria</taxon>
        <taxon>Sphingomonadales</taxon>
        <taxon>Sphingomonadaceae</taxon>
        <taxon>environmental samples</taxon>
    </lineage>
</organism>
<keyword evidence="1" id="KW-0812">Transmembrane</keyword>
<evidence type="ECO:0000313" key="2">
    <source>
        <dbReference type="EMBL" id="CAA9535758.1"/>
    </source>
</evidence>